<feature type="transmembrane region" description="Helical" evidence="1">
    <location>
        <begin position="14"/>
        <end position="33"/>
    </location>
</feature>
<keyword evidence="1" id="KW-0472">Membrane</keyword>
<accession>A0A1Y5EIZ5</accession>
<dbReference type="PANTHER" id="PTHR34219">
    <property type="entry name" value="IRON-REGULATED INNER MEMBRANE PROTEIN-RELATED"/>
    <property type="match status" value="1"/>
</dbReference>
<feature type="transmembrane region" description="Helical" evidence="1">
    <location>
        <begin position="152"/>
        <end position="178"/>
    </location>
</feature>
<dbReference type="EMBL" id="MAAF01000040">
    <property type="protein sequence ID" value="OUR82380.1"/>
    <property type="molecule type" value="Genomic_DNA"/>
</dbReference>
<keyword evidence="1" id="KW-0812">Transmembrane</keyword>
<name>A0A1Y5EIZ5_COLPS</name>
<feature type="transmembrane region" description="Helical" evidence="1">
    <location>
        <begin position="484"/>
        <end position="504"/>
    </location>
</feature>
<proteinExistence type="predicted"/>
<evidence type="ECO:0000313" key="2">
    <source>
        <dbReference type="EMBL" id="OUR82380.1"/>
    </source>
</evidence>
<evidence type="ECO:0000256" key="1">
    <source>
        <dbReference type="SAM" id="Phobius"/>
    </source>
</evidence>
<feature type="transmembrane region" description="Helical" evidence="1">
    <location>
        <begin position="453"/>
        <end position="478"/>
    </location>
</feature>
<feature type="transmembrane region" description="Helical" evidence="1">
    <location>
        <begin position="392"/>
        <end position="417"/>
    </location>
</feature>
<dbReference type="Pfam" id="PF03929">
    <property type="entry name" value="PepSY_TM"/>
    <property type="match status" value="1"/>
</dbReference>
<evidence type="ECO:0000313" key="3">
    <source>
        <dbReference type="Proteomes" id="UP000243053"/>
    </source>
</evidence>
<feature type="transmembrane region" description="Helical" evidence="1">
    <location>
        <begin position="423"/>
        <end position="441"/>
    </location>
</feature>
<keyword evidence="1" id="KW-1133">Transmembrane helix</keyword>
<reference evidence="3" key="1">
    <citation type="journal article" date="2017" name="Proc. Natl. Acad. Sci. U.S.A.">
        <title>Simulation of Deepwater Horizon oil plume reveals substrate specialization within a complex community of hydrocarbon degraders.</title>
        <authorList>
            <person name="Hu P."/>
            <person name="Dubinsky E.A."/>
            <person name="Probst A.J."/>
            <person name="Wang J."/>
            <person name="Sieber C.M.K."/>
            <person name="Tom L.M."/>
            <person name="Gardinali P."/>
            <person name="Banfield J.F."/>
            <person name="Atlas R.M."/>
            <person name="Andersen G.L."/>
        </authorList>
    </citation>
    <scope>NUCLEOTIDE SEQUENCE [LARGE SCALE GENOMIC DNA]</scope>
</reference>
<dbReference type="Proteomes" id="UP000243053">
    <property type="component" value="Unassembled WGS sequence"/>
</dbReference>
<dbReference type="AlphaFoldDB" id="A0A1Y5EIZ5"/>
<gene>
    <name evidence="2" type="ORF">A9Q75_06620</name>
</gene>
<organism evidence="2 3">
    <name type="scientific">Colwellia psychrerythraea</name>
    <name type="common">Vibrio psychroerythus</name>
    <dbReference type="NCBI Taxonomy" id="28229"/>
    <lineage>
        <taxon>Bacteria</taxon>
        <taxon>Pseudomonadati</taxon>
        <taxon>Pseudomonadota</taxon>
        <taxon>Gammaproteobacteria</taxon>
        <taxon>Alteromonadales</taxon>
        <taxon>Colwelliaceae</taxon>
        <taxon>Colwellia</taxon>
    </lineage>
</organism>
<protein>
    <submittedName>
        <fullName evidence="2">Peptidase</fullName>
    </submittedName>
</protein>
<dbReference type="PANTHER" id="PTHR34219:SF9">
    <property type="entry name" value="IRON-REGULATED INNER MEMBRANE PROTEIN"/>
    <property type="match status" value="1"/>
</dbReference>
<feature type="transmembrane region" description="Helical" evidence="1">
    <location>
        <begin position="198"/>
        <end position="221"/>
    </location>
</feature>
<dbReference type="InterPro" id="IPR005625">
    <property type="entry name" value="PepSY-ass_TM"/>
</dbReference>
<comment type="caution">
    <text evidence="2">The sequence shown here is derived from an EMBL/GenBank/DDBJ whole genome shotgun (WGS) entry which is preliminary data.</text>
</comment>
<feature type="transmembrane region" description="Helical" evidence="1">
    <location>
        <begin position="351"/>
        <end position="371"/>
    </location>
</feature>
<sequence length="539" mass="60108">MKIRGDILRTYQSIHTWTGIVTGLVLFIGFYAGSLSMFEEEISHWATPSSHHLPQIPADKFDELILKASSSFDKAQQDFTVNFNDNLSPLTWSEKGGGRGLQLNHVIRHATLSEQGELVTQANLTNELGDLIDTLHRTAGIAGKIGHEDVGVIVLGIAAILYFIALVSGIIFLLPTLVKSFFALRTNKGANRFWLDSHNLVGIISLPFHFIIAITVVVFAFHDVFYGGLSLAYGDEPLFERGEKSKVEYTIDQLPPIASYLKKVDELTEGYTVKSLDFSGLSSSRPSVGITIINHQAMMRNNTGDFIYMNPYNFEVSFSSVQMNEEDVYTPLVASFFSLHFGGYAGDLGRWLYFIMGLLGAFLFYSGNLLWLEKRRQKQAVQTKANRFMACLTIGVCLGSILAVVTTLLASKWFYLIDVQVNNHYLTCYYLTFFAALTYTFSRGASRSAIHILYALSIACLFIPLTTLLTIALPSLALWEQEPFPSFIFEFVTLVFAAAFYYGALKTKHRAYYGEPNSIWALPVIKVSEDLADKALSSA</sequence>